<dbReference type="PANTHER" id="PTHR22950">
    <property type="entry name" value="AMINO ACID TRANSPORTER"/>
    <property type="match status" value="1"/>
</dbReference>
<dbReference type="Proteomes" id="UP001149165">
    <property type="component" value="Unassembled WGS sequence"/>
</dbReference>
<feature type="domain" description="Amino acid transporter transmembrane" evidence="8">
    <location>
        <begin position="343"/>
        <end position="438"/>
    </location>
</feature>
<sequence>MQNSTSNQFYAHHESGIFVDKEDLSTVRPSNLTVDTDPSVGDSQTELDRQKKTQGHHKFHRLGWKRLVVVLVVEAIALGSLSLPAAFATLGMVGGVIACVGIGLVATYASYEVGAVKIKYPEVEHYGDIGRLMLGEAGFWIVTVTFVFPICLGVGSHCLTGIIAFVDITQSKTCTAIFGLVSATILLVLAIPPTFADIAILGYVDIVSILGAIGITIIATGIQSTQASGDGIAGSDWSAWPGEDVDFTSAMVAINNIVFSYTFAATIPSFMNEMHTPTDYVKSVYAIGSIQISIYTLIGALVYAFVGKDVQSVACITISWAPDVEDRVWSARYIHTYFYRDSVKRYVNTKAGWITWVSIVTILTILSWIIAEAIPVFSLILSLCAALFSSGLCFYVPALLWFLLVKEGSWTYWHNIRRASFNGFVFLFGIAILVCGMYANGVELRRESRNGDFSRPFTCASG</sequence>
<reference evidence="9" key="2">
    <citation type="journal article" date="2023" name="IMA Fungus">
        <title>Comparative genomic study of the Penicillium genus elucidates a diverse pangenome and 15 lateral gene transfer events.</title>
        <authorList>
            <person name="Petersen C."/>
            <person name="Sorensen T."/>
            <person name="Nielsen M.R."/>
            <person name="Sondergaard T.E."/>
            <person name="Sorensen J.L."/>
            <person name="Fitzpatrick D.A."/>
            <person name="Frisvad J.C."/>
            <person name="Nielsen K.L."/>
        </authorList>
    </citation>
    <scope>NUCLEOTIDE SEQUENCE</scope>
    <source>
        <strain evidence="9">IBT 30069</strain>
    </source>
</reference>
<feature type="transmembrane region" description="Helical" evidence="7">
    <location>
        <begin position="67"/>
        <end position="87"/>
    </location>
</feature>
<feature type="domain" description="Amino acid transporter transmembrane" evidence="8">
    <location>
        <begin position="61"/>
        <end position="314"/>
    </location>
</feature>
<accession>A0A9W9K5T5</accession>
<feature type="transmembrane region" description="Helical" evidence="7">
    <location>
        <begin position="247"/>
        <end position="271"/>
    </location>
</feature>
<evidence type="ECO:0000256" key="1">
    <source>
        <dbReference type="ARBA" id="ARBA00004141"/>
    </source>
</evidence>
<evidence type="ECO:0000256" key="5">
    <source>
        <dbReference type="ARBA" id="ARBA00023136"/>
    </source>
</evidence>
<comment type="caution">
    <text evidence="9">The sequence shown here is derived from an EMBL/GenBank/DDBJ whole genome shotgun (WGS) entry which is preliminary data.</text>
</comment>
<evidence type="ECO:0000313" key="10">
    <source>
        <dbReference type="Proteomes" id="UP001149165"/>
    </source>
</evidence>
<name>A0A9W9K5T5_9EURO</name>
<feature type="compositionally biased region" description="Polar residues" evidence="6">
    <location>
        <begin position="29"/>
        <end position="44"/>
    </location>
</feature>
<evidence type="ECO:0000313" key="9">
    <source>
        <dbReference type="EMBL" id="KAJ5093661.1"/>
    </source>
</evidence>
<dbReference type="OrthoDB" id="655540at2759"/>
<gene>
    <name evidence="9" type="ORF">N7456_009522</name>
</gene>
<evidence type="ECO:0000256" key="7">
    <source>
        <dbReference type="SAM" id="Phobius"/>
    </source>
</evidence>
<feature type="transmembrane region" description="Helical" evidence="7">
    <location>
        <begin position="353"/>
        <end position="371"/>
    </location>
</feature>
<dbReference type="PANTHER" id="PTHR22950:SF479">
    <property type="entry name" value="AMINO ACID TRANSPORTER (EUROFUNG)-RELATED"/>
    <property type="match status" value="1"/>
</dbReference>
<evidence type="ECO:0000259" key="8">
    <source>
        <dbReference type="Pfam" id="PF01490"/>
    </source>
</evidence>
<feature type="transmembrane region" description="Helical" evidence="7">
    <location>
        <begin position="419"/>
        <end position="439"/>
    </location>
</feature>
<feature type="transmembrane region" description="Helical" evidence="7">
    <location>
        <begin position="203"/>
        <end position="222"/>
    </location>
</feature>
<dbReference type="EMBL" id="JAPQKH010000006">
    <property type="protein sequence ID" value="KAJ5093661.1"/>
    <property type="molecule type" value="Genomic_DNA"/>
</dbReference>
<dbReference type="InterPro" id="IPR013057">
    <property type="entry name" value="AA_transpt_TM"/>
</dbReference>
<reference evidence="9" key="1">
    <citation type="submission" date="2022-11" db="EMBL/GenBank/DDBJ databases">
        <authorList>
            <person name="Petersen C."/>
        </authorList>
    </citation>
    <scope>NUCLEOTIDE SEQUENCE</scope>
    <source>
        <strain evidence="9">IBT 30069</strain>
    </source>
</reference>
<keyword evidence="3 7" id="KW-0812">Transmembrane</keyword>
<evidence type="ECO:0000256" key="3">
    <source>
        <dbReference type="ARBA" id="ARBA00022692"/>
    </source>
</evidence>
<feature type="transmembrane region" description="Helical" evidence="7">
    <location>
        <begin position="177"/>
        <end position="196"/>
    </location>
</feature>
<comment type="subcellular location">
    <subcellularLocation>
        <location evidence="1">Membrane</location>
        <topology evidence="1">Multi-pass membrane protein</topology>
    </subcellularLocation>
</comment>
<evidence type="ECO:0000256" key="2">
    <source>
        <dbReference type="ARBA" id="ARBA00008066"/>
    </source>
</evidence>
<evidence type="ECO:0000256" key="4">
    <source>
        <dbReference type="ARBA" id="ARBA00022989"/>
    </source>
</evidence>
<feature type="region of interest" description="Disordered" evidence="6">
    <location>
        <begin position="29"/>
        <end position="54"/>
    </location>
</feature>
<proteinExistence type="inferred from homology"/>
<feature type="transmembrane region" description="Helical" evidence="7">
    <location>
        <begin position="139"/>
        <end position="165"/>
    </location>
</feature>
<organism evidence="9 10">
    <name type="scientific">Penicillium angulare</name>
    <dbReference type="NCBI Taxonomy" id="116970"/>
    <lineage>
        <taxon>Eukaryota</taxon>
        <taxon>Fungi</taxon>
        <taxon>Dikarya</taxon>
        <taxon>Ascomycota</taxon>
        <taxon>Pezizomycotina</taxon>
        <taxon>Eurotiomycetes</taxon>
        <taxon>Eurotiomycetidae</taxon>
        <taxon>Eurotiales</taxon>
        <taxon>Aspergillaceae</taxon>
        <taxon>Penicillium</taxon>
    </lineage>
</organism>
<evidence type="ECO:0000256" key="6">
    <source>
        <dbReference type="SAM" id="MobiDB-lite"/>
    </source>
</evidence>
<feature type="transmembrane region" description="Helical" evidence="7">
    <location>
        <begin position="93"/>
        <end position="111"/>
    </location>
</feature>
<feature type="transmembrane region" description="Helical" evidence="7">
    <location>
        <begin position="378"/>
        <end position="404"/>
    </location>
</feature>
<keyword evidence="10" id="KW-1185">Reference proteome</keyword>
<comment type="similarity">
    <text evidence="2">Belongs to the amino acid/polyamine transporter 2 family.</text>
</comment>
<keyword evidence="4 7" id="KW-1133">Transmembrane helix</keyword>
<dbReference type="Pfam" id="PF01490">
    <property type="entry name" value="Aa_trans"/>
    <property type="match status" value="2"/>
</dbReference>
<dbReference type="GO" id="GO:0015179">
    <property type="term" value="F:L-amino acid transmembrane transporter activity"/>
    <property type="evidence" value="ECO:0007669"/>
    <property type="project" value="TreeGrafter"/>
</dbReference>
<dbReference type="GO" id="GO:0016020">
    <property type="term" value="C:membrane"/>
    <property type="evidence" value="ECO:0007669"/>
    <property type="project" value="UniProtKB-SubCell"/>
</dbReference>
<feature type="transmembrane region" description="Helical" evidence="7">
    <location>
        <begin position="283"/>
        <end position="306"/>
    </location>
</feature>
<keyword evidence="5 7" id="KW-0472">Membrane</keyword>
<protein>
    <recommendedName>
        <fullName evidence="8">Amino acid transporter transmembrane domain-containing protein</fullName>
    </recommendedName>
</protein>
<dbReference type="AlphaFoldDB" id="A0A9W9K5T5"/>